<dbReference type="AlphaFoldDB" id="A0A0C9UNL3"/>
<gene>
    <name evidence="1" type="ORF">M422DRAFT_53765</name>
</gene>
<dbReference type="OrthoDB" id="3223806at2759"/>
<dbReference type="EMBL" id="KN837262">
    <property type="protein sequence ID" value="KIJ30437.1"/>
    <property type="molecule type" value="Genomic_DNA"/>
</dbReference>
<evidence type="ECO:0000313" key="2">
    <source>
        <dbReference type="Proteomes" id="UP000054279"/>
    </source>
</evidence>
<dbReference type="Proteomes" id="UP000054279">
    <property type="component" value="Unassembled WGS sequence"/>
</dbReference>
<reference evidence="1 2" key="1">
    <citation type="submission" date="2014-06" db="EMBL/GenBank/DDBJ databases">
        <title>Evolutionary Origins and Diversification of the Mycorrhizal Mutualists.</title>
        <authorList>
            <consortium name="DOE Joint Genome Institute"/>
            <consortium name="Mycorrhizal Genomics Consortium"/>
            <person name="Kohler A."/>
            <person name="Kuo A."/>
            <person name="Nagy L.G."/>
            <person name="Floudas D."/>
            <person name="Copeland A."/>
            <person name="Barry K.W."/>
            <person name="Cichocki N."/>
            <person name="Veneault-Fourrey C."/>
            <person name="LaButti K."/>
            <person name="Lindquist E.A."/>
            <person name="Lipzen A."/>
            <person name="Lundell T."/>
            <person name="Morin E."/>
            <person name="Murat C."/>
            <person name="Riley R."/>
            <person name="Ohm R."/>
            <person name="Sun H."/>
            <person name="Tunlid A."/>
            <person name="Henrissat B."/>
            <person name="Grigoriev I.V."/>
            <person name="Hibbett D.S."/>
            <person name="Martin F."/>
        </authorList>
    </citation>
    <scope>NUCLEOTIDE SEQUENCE [LARGE SCALE GENOMIC DNA]</scope>
    <source>
        <strain evidence="1 2">SS14</strain>
    </source>
</reference>
<proteinExistence type="predicted"/>
<evidence type="ECO:0008006" key="3">
    <source>
        <dbReference type="Google" id="ProtNLM"/>
    </source>
</evidence>
<evidence type="ECO:0000313" key="1">
    <source>
        <dbReference type="EMBL" id="KIJ30437.1"/>
    </source>
</evidence>
<sequence>MVIKVSGTEIHNFNQLFSHLVREYVHSYNYLHSVLTLYKVRPDYRVCLSVKNTQGLDESQSLTAIEDKSELLLPSSFAYSSLEWAVPDAQTWYNYLVQKLQVPSQNIQVLLDKEATRRAIINVFYWLMGNRKMKIGDPILIFYAGHDGEADSSRGGKQPVCGIPDRTIAALLDALATKKGDNITVILDCCFSGGGTRTDMADSTELERSVDVNVPLPLDLDSEIWAQSGVDRIVFHGNFLYRGLQSHMLLVACGAKQRAWEGGGRGKFSKALLSLLEHSDVDTLTYDSVLRLMEKISSQDPQCIGVNHNRIPFNARAPSATPPLFKVTKESNQETLDAGEIHGITQGDEFTIYAQASMSSSLGILIVQTVESIRPFETTLPPRGDAPVINQDYVWAIQSSRGTGVDLLLQTPLDQWLLALYKEISKETLQKNHTRIQ</sequence>
<organism evidence="1 2">
    <name type="scientific">Sphaerobolus stellatus (strain SS14)</name>
    <dbReference type="NCBI Taxonomy" id="990650"/>
    <lineage>
        <taxon>Eukaryota</taxon>
        <taxon>Fungi</taxon>
        <taxon>Dikarya</taxon>
        <taxon>Basidiomycota</taxon>
        <taxon>Agaricomycotina</taxon>
        <taxon>Agaricomycetes</taxon>
        <taxon>Phallomycetidae</taxon>
        <taxon>Geastrales</taxon>
        <taxon>Sphaerobolaceae</taxon>
        <taxon>Sphaerobolus</taxon>
    </lineage>
</organism>
<keyword evidence="2" id="KW-1185">Reference proteome</keyword>
<dbReference type="Gene3D" id="3.40.50.1460">
    <property type="match status" value="1"/>
</dbReference>
<name>A0A0C9UNL3_SPHS4</name>
<dbReference type="HOGENOM" id="CLU_011935_2_0_1"/>
<accession>A0A0C9UNL3</accession>
<protein>
    <recommendedName>
        <fullName evidence="3">Metacaspase-1</fullName>
    </recommendedName>
</protein>